<dbReference type="OrthoDB" id="3264966at2"/>
<keyword evidence="2" id="KW-1185">Reference proteome</keyword>
<evidence type="ECO:0000313" key="2">
    <source>
        <dbReference type="Proteomes" id="UP000195981"/>
    </source>
</evidence>
<dbReference type="EMBL" id="FWFG01000050">
    <property type="protein sequence ID" value="SLM90752.1"/>
    <property type="molecule type" value="Genomic_DNA"/>
</dbReference>
<dbReference type="RefSeq" id="WP_087103405.1">
    <property type="nucleotide sequence ID" value="NZ_FWFG01000050.1"/>
</dbReference>
<dbReference type="InterPro" id="IPR043777">
    <property type="entry name" value="DUF5719"/>
</dbReference>
<dbReference type="AlphaFoldDB" id="A0A1X6WXY0"/>
<dbReference type="Pfam" id="PF18986">
    <property type="entry name" value="DUF5719"/>
    <property type="match status" value="1"/>
</dbReference>
<organism evidence="1 2">
    <name type="scientific">Brachybacterium nesterenkovii</name>
    <dbReference type="NCBI Taxonomy" id="47847"/>
    <lineage>
        <taxon>Bacteria</taxon>
        <taxon>Bacillati</taxon>
        <taxon>Actinomycetota</taxon>
        <taxon>Actinomycetes</taxon>
        <taxon>Micrococcales</taxon>
        <taxon>Dermabacteraceae</taxon>
        <taxon>Brachybacterium</taxon>
    </lineage>
</organism>
<protein>
    <submittedName>
        <fullName evidence="1">Putative secreted protein</fullName>
    </submittedName>
</protein>
<proteinExistence type="predicted"/>
<sequence>MSRRTVRPVLAVLSLLPLVGAGVLLAQLPAPSAEDLPAATATAPPRSADLLCPGPLTVPDELLSGGGDAALAVIPPSPQTAVRGAALTGSSSLLFGRASGAQTQLASDGTAPAPSVTMSAGDAPVAGARIASGAYGDTSFAAPAATGPVQVAAEPVDDSGLAAVAGQAALTPAGDFRSLSLSRCSEPVVSASFLGAGTEAGTSSALVLTNPGTRPATAAIQVSTPDGPADLAGSSRIVVAPGTTERLLLESVAPGQEALGVSVETVGAPLAMHLQTTERSGLTPGGGEILAPLPPSAPEQVIPAVHVAPGQTPVLVLRNPGGSAITAAVDLHGADGPIAAAHREGIEVAPGAVVSVPLAGTGDGDLTAVVTADGAVDAAVRSTVVGQDLPGDTIGAPVEFAIAGQTPELGGAGLLPLPYGASDAVLSLWSAEETAATVILLGADGGAGTPVPVRLGAGREALVAAASLTGTRGAPVALVVATDGGGVHGAWAQAPSPAGAGGAVLSTLPVLPADDGAAALDVAAS</sequence>
<gene>
    <name evidence="1" type="ORF">FM110_05490</name>
</gene>
<dbReference type="Proteomes" id="UP000195981">
    <property type="component" value="Unassembled WGS sequence"/>
</dbReference>
<accession>A0A1X6WXY0</accession>
<evidence type="ECO:0000313" key="1">
    <source>
        <dbReference type="EMBL" id="SLM90752.1"/>
    </source>
</evidence>
<reference evidence="1 2" key="1">
    <citation type="submission" date="2017-02" db="EMBL/GenBank/DDBJ databases">
        <authorList>
            <person name="Peterson S.W."/>
        </authorList>
    </citation>
    <scope>NUCLEOTIDE SEQUENCE [LARGE SCALE GENOMIC DNA]</scope>
    <source>
        <strain evidence="1 2">CIP104813</strain>
    </source>
</reference>
<name>A0A1X6WXY0_9MICO</name>